<reference evidence="3 4" key="1">
    <citation type="submission" date="2017-09" db="EMBL/GenBank/DDBJ databases">
        <authorList>
            <person name="Ehlers B."/>
            <person name="Leendertz F.H."/>
        </authorList>
    </citation>
    <scope>NUCLEOTIDE SEQUENCE [LARGE SCALE GENOMIC DNA]</scope>
    <source>
        <strain evidence="3 4">USBA 140</strain>
    </source>
</reference>
<feature type="transmembrane region" description="Helical" evidence="1">
    <location>
        <begin position="39"/>
        <end position="61"/>
    </location>
</feature>
<organism evidence="3 4">
    <name type="scientific">Caenispirillum bisanense</name>
    <dbReference type="NCBI Taxonomy" id="414052"/>
    <lineage>
        <taxon>Bacteria</taxon>
        <taxon>Pseudomonadati</taxon>
        <taxon>Pseudomonadota</taxon>
        <taxon>Alphaproteobacteria</taxon>
        <taxon>Rhodospirillales</taxon>
        <taxon>Novispirillaceae</taxon>
        <taxon>Caenispirillum</taxon>
    </lineage>
</organism>
<name>A0A286GWK9_9PROT</name>
<proteinExistence type="predicted"/>
<protein>
    <submittedName>
        <fullName evidence="3">Fatty acid desaturase</fullName>
    </submittedName>
</protein>
<dbReference type="RefSeq" id="WP_097280944.1">
    <property type="nucleotide sequence ID" value="NZ_OCNJ01000010.1"/>
</dbReference>
<evidence type="ECO:0000313" key="4">
    <source>
        <dbReference type="Proteomes" id="UP000219621"/>
    </source>
</evidence>
<sequence>MIDRAYFEAKPAVYFRDFLVSMAVFAAAFAWGVQTDGPLVVVAWGLAAAFLARAGIFGHEISHRPNEARMKPFYWAWHLTCGAVILVPTARFVGPHKAHHTTGIFRTKDDPQYLLVRSNRLLMAFVLIGLPLVTPVYTLLQAVIASIGGVELEERLDRFTRRRFNFSVSTPLPDDKKAEVTWLSRYYLLVFATFAVLVPQALPLYYAVLVGAWLIVVLRIPLEHELETYAETSVRRDQMRDSFTVETPLALLIQPIGFRYHTAHHMYPGVPYHNLPALHAHLKATVPGYGDSVVSYWTAIRGPKPKPSAADGAA</sequence>
<accession>A0A286GWK9</accession>
<keyword evidence="1" id="KW-0812">Transmembrane</keyword>
<dbReference type="GO" id="GO:0006629">
    <property type="term" value="P:lipid metabolic process"/>
    <property type="evidence" value="ECO:0007669"/>
    <property type="project" value="InterPro"/>
</dbReference>
<feature type="transmembrane region" description="Helical" evidence="1">
    <location>
        <begin position="73"/>
        <end position="93"/>
    </location>
</feature>
<evidence type="ECO:0000256" key="1">
    <source>
        <dbReference type="SAM" id="Phobius"/>
    </source>
</evidence>
<feature type="transmembrane region" description="Helical" evidence="1">
    <location>
        <begin position="12"/>
        <end position="33"/>
    </location>
</feature>
<dbReference type="EMBL" id="OCNJ01000010">
    <property type="protein sequence ID" value="SOD99925.1"/>
    <property type="molecule type" value="Genomic_DNA"/>
</dbReference>
<evidence type="ECO:0000259" key="2">
    <source>
        <dbReference type="Pfam" id="PF00487"/>
    </source>
</evidence>
<dbReference type="OrthoDB" id="9792534at2"/>
<feature type="domain" description="Fatty acid desaturase" evidence="2">
    <location>
        <begin position="39"/>
        <end position="297"/>
    </location>
</feature>
<feature type="transmembrane region" description="Helical" evidence="1">
    <location>
        <begin position="180"/>
        <end position="198"/>
    </location>
</feature>
<evidence type="ECO:0000313" key="3">
    <source>
        <dbReference type="EMBL" id="SOD99925.1"/>
    </source>
</evidence>
<keyword evidence="4" id="KW-1185">Reference proteome</keyword>
<keyword evidence="1" id="KW-0472">Membrane</keyword>
<dbReference type="InterPro" id="IPR005804">
    <property type="entry name" value="FA_desaturase_dom"/>
</dbReference>
<keyword evidence="1" id="KW-1133">Transmembrane helix</keyword>
<dbReference type="AlphaFoldDB" id="A0A286GWK9"/>
<gene>
    <name evidence="3" type="ORF">SAMN05421508_110109</name>
</gene>
<dbReference type="Proteomes" id="UP000219621">
    <property type="component" value="Unassembled WGS sequence"/>
</dbReference>
<dbReference type="Pfam" id="PF00487">
    <property type="entry name" value="FA_desaturase"/>
    <property type="match status" value="1"/>
</dbReference>
<feature type="transmembrane region" description="Helical" evidence="1">
    <location>
        <begin position="121"/>
        <end position="152"/>
    </location>
</feature>